<organism evidence="2">
    <name type="scientific">Odontella aurita</name>
    <dbReference type="NCBI Taxonomy" id="265563"/>
    <lineage>
        <taxon>Eukaryota</taxon>
        <taxon>Sar</taxon>
        <taxon>Stramenopiles</taxon>
        <taxon>Ochrophyta</taxon>
        <taxon>Bacillariophyta</taxon>
        <taxon>Mediophyceae</taxon>
        <taxon>Biddulphiophycidae</taxon>
        <taxon>Eupodiscales</taxon>
        <taxon>Odontellaceae</taxon>
        <taxon>Odontella</taxon>
    </lineage>
</organism>
<feature type="chain" id="PRO_5030550260" description="STI1 domain-containing protein" evidence="1">
    <location>
        <begin position="23"/>
        <end position="204"/>
    </location>
</feature>
<proteinExistence type="predicted"/>
<dbReference type="EMBL" id="HBKQ01042601">
    <property type="protein sequence ID" value="CAE2266818.1"/>
    <property type="molecule type" value="Transcribed_RNA"/>
</dbReference>
<sequence>MKFFKSLLSAGLLLLSSSATHAARGDDQDADALYDAQLGLAGLKQATNDPTLLAQLMQDMQDPEMMAEAKKMMESPEFKNQMKKLEKSKEFKEAVKKTGDMMKDPAQAARLEAQMEHMLKRGQDSLKKNAADSMTEAMGAMSEDPAVMAEAMKMMKDPDFQKNMAKMAEDPAFKNYIGAMQDMMKDPETKKRMEAMTQQFKAAM</sequence>
<evidence type="ECO:0008006" key="3">
    <source>
        <dbReference type="Google" id="ProtNLM"/>
    </source>
</evidence>
<accession>A0A7S4JKW2</accession>
<evidence type="ECO:0000313" key="2">
    <source>
        <dbReference type="EMBL" id="CAE2266818.1"/>
    </source>
</evidence>
<evidence type="ECO:0000256" key="1">
    <source>
        <dbReference type="SAM" id="SignalP"/>
    </source>
</evidence>
<feature type="signal peptide" evidence="1">
    <location>
        <begin position="1"/>
        <end position="22"/>
    </location>
</feature>
<name>A0A7S4JKW2_9STRA</name>
<gene>
    <name evidence="2" type="ORF">OAUR00152_LOCUS29370</name>
</gene>
<dbReference type="AlphaFoldDB" id="A0A7S4JKW2"/>
<keyword evidence="1" id="KW-0732">Signal</keyword>
<reference evidence="2" key="1">
    <citation type="submission" date="2021-01" db="EMBL/GenBank/DDBJ databases">
        <authorList>
            <person name="Corre E."/>
            <person name="Pelletier E."/>
            <person name="Niang G."/>
            <person name="Scheremetjew M."/>
            <person name="Finn R."/>
            <person name="Kale V."/>
            <person name="Holt S."/>
            <person name="Cochrane G."/>
            <person name="Meng A."/>
            <person name="Brown T."/>
            <person name="Cohen L."/>
        </authorList>
    </citation>
    <scope>NUCLEOTIDE SEQUENCE</scope>
    <source>
        <strain evidence="2">Isolate 1302-5</strain>
    </source>
</reference>
<protein>
    <recommendedName>
        <fullName evidence="3">STI1 domain-containing protein</fullName>
    </recommendedName>
</protein>